<dbReference type="PANTHER" id="PTHR48081">
    <property type="entry name" value="AB HYDROLASE SUPERFAMILY PROTEIN C4A8.06C"/>
    <property type="match status" value="1"/>
</dbReference>
<dbReference type="SUPFAM" id="SSF53474">
    <property type="entry name" value="alpha/beta-Hydrolases"/>
    <property type="match status" value="1"/>
</dbReference>
<keyword evidence="5" id="KW-1185">Reference proteome</keyword>
<organism evidence="4 5">
    <name type="scientific">Novosphingobium subterraneum</name>
    <dbReference type="NCBI Taxonomy" id="48936"/>
    <lineage>
        <taxon>Bacteria</taxon>
        <taxon>Pseudomonadati</taxon>
        <taxon>Pseudomonadota</taxon>
        <taxon>Alphaproteobacteria</taxon>
        <taxon>Sphingomonadales</taxon>
        <taxon>Sphingomonadaceae</taxon>
        <taxon>Novosphingobium</taxon>
    </lineage>
</organism>
<dbReference type="InterPro" id="IPR050300">
    <property type="entry name" value="GDXG_lipolytic_enzyme"/>
</dbReference>
<dbReference type="STRING" id="48936.NJ75_02276"/>
<evidence type="ECO:0000256" key="1">
    <source>
        <dbReference type="ARBA" id="ARBA00010515"/>
    </source>
</evidence>
<dbReference type="Pfam" id="PF07859">
    <property type="entry name" value="Abhydrolase_3"/>
    <property type="match status" value="1"/>
</dbReference>
<protein>
    <submittedName>
        <fullName evidence="4">Putative esterase</fullName>
    </submittedName>
</protein>
<dbReference type="RefSeq" id="WP_052242371.1">
    <property type="nucleotide sequence ID" value="NZ_JRVC01000010.1"/>
</dbReference>
<comment type="caution">
    <text evidence="4">The sequence shown here is derived from an EMBL/GenBank/DDBJ whole genome shotgun (WGS) entry which is preliminary data.</text>
</comment>
<dbReference type="Gene3D" id="3.40.50.1820">
    <property type="entry name" value="alpha/beta hydrolase"/>
    <property type="match status" value="1"/>
</dbReference>
<reference evidence="4 5" key="1">
    <citation type="submission" date="2014-10" db="EMBL/GenBank/DDBJ databases">
        <title>Draft genome sequence of Novosphingobium subterraneum DSM 12447.</title>
        <authorList>
            <person name="Gan H.M."/>
            <person name="Gan H.Y."/>
            <person name="Savka M.A."/>
        </authorList>
    </citation>
    <scope>NUCLEOTIDE SEQUENCE [LARGE SCALE GENOMIC DNA]</scope>
    <source>
        <strain evidence="4 5">DSM 12447</strain>
    </source>
</reference>
<evidence type="ECO:0000313" key="5">
    <source>
        <dbReference type="Proteomes" id="UP000031338"/>
    </source>
</evidence>
<dbReference type="InterPro" id="IPR013094">
    <property type="entry name" value="AB_hydrolase_3"/>
</dbReference>
<name>A0A0B9A9K2_9SPHN</name>
<feature type="domain" description="Alpha/beta hydrolase fold-3" evidence="3">
    <location>
        <begin position="101"/>
        <end position="303"/>
    </location>
</feature>
<proteinExistence type="inferred from homology"/>
<dbReference type="Proteomes" id="UP000031338">
    <property type="component" value="Unassembled WGS sequence"/>
</dbReference>
<dbReference type="PANTHER" id="PTHR48081:SF30">
    <property type="entry name" value="ACETYL-HYDROLASE LIPR-RELATED"/>
    <property type="match status" value="1"/>
</dbReference>
<dbReference type="PATRIC" id="fig|48936.3.peg.2288"/>
<dbReference type="GO" id="GO:0004806">
    <property type="term" value="F:triacylglycerol lipase activity"/>
    <property type="evidence" value="ECO:0007669"/>
    <property type="project" value="TreeGrafter"/>
</dbReference>
<dbReference type="EMBL" id="JRVC01000010">
    <property type="protein sequence ID" value="KHS46015.1"/>
    <property type="molecule type" value="Genomic_DNA"/>
</dbReference>
<dbReference type="AlphaFoldDB" id="A0A0B9A9K2"/>
<keyword evidence="2" id="KW-0378">Hydrolase</keyword>
<comment type="similarity">
    <text evidence="1">Belongs to the 'GDXG' lipolytic enzyme family.</text>
</comment>
<evidence type="ECO:0000313" key="4">
    <source>
        <dbReference type="EMBL" id="KHS46015.1"/>
    </source>
</evidence>
<evidence type="ECO:0000256" key="2">
    <source>
        <dbReference type="ARBA" id="ARBA00022801"/>
    </source>
</evidence>
<gene>
    <name evidence="4" type="ORF">NJ75_02276</name>
</gene>
<dbReference type="InterPro" id="IPR029058">
    <property type="entry name" value="AB_hydrolase_fold"/>
</dbReference>
<evidence type="ECO:0000259" key="3">
    <source>
        <dbReference type="Pfam" id="PF07859"/>
    </source>
</evidence>
<accession>A0A0B9A9K2</accession>
<sequence length="331" mass="35973">MRSYDVENGVVDLGRIQLDVPDTISDEAKAYLRFDPNQQMPEDAHPVPMWQMREPLAPMFEWLNQQALEAYPCTVEETAIDGVRCHRIAPKDGVRHAGKILINLHGGGFVMGSGSLVEAIPIAVETGCEVIAVDYRLAPEHPFPAAVDDIVAVYRDALKTHAARDVILFGTSAGGFLTAMAIMRFKKEGLPLPAACGVFTAGGDVTQLGDTFNYLTLSGFYGHVGAKLDDPLCERGVFVGAADRNDPLLAPIKGDLSDFPPTLLVTGTRDAVLSSAAMFHRALRKAGRDADLHVFEAMPHGFWFSLALPESREAIDLMARFFERHLGIGAT</sequence>